<reference evidence="2" key="1">
    <citation type="submission" date="2020-05" db="EMBL/GenBank/DDBJ databases">
        <authorList>
            <person name="Chiriac C."/>
            <person name="Salcher M."/>
            <person name="Ghai R."/>
            <person name="Kavagutti S V."/>
        </authorList>
    </citation>
    <scope>NUCLEOTIDE SEQUENCE</scope>
</reference>
<proteinExistence type="predicted"/>
<sequence>MPAGAPSGVGPFAATGAPLSTVPGTGLQTDPADPAAAPTTLLVSTGLLGRALPGPIVPAWRLLVRAAPAPAPTADPAVRGTSPEPAPEGSGTRVDDVSRWMVRAGSLRRSDVRLRPLRKGSKVLAGSILGTTSTTALRLAIRPAGEGSPRIDPRPIVAGWRLLDDASVFGHDDRSELVADRGDRPDVGRILLMSKAQLQARVLADPRLSIYEAGRDDIRTGAIDRRVLATMEYLTAHGLRLSITSLKTGHSILSASGNVSAHSYGSAMDIAAVNGVPITGHQGAGSITASTIRLLLRLQGTVRPNQIISLMTFDGADNTMAMADHDDHIHVGFPRAATDGDVTLGRQVSAVLQPSQWGRLVGRLADIENPTVRRGVSDAATAKRARRSRDGGR</sequence>
<accession>A0A6J7KRB1</accession>
<protein>
    <submittedName>
        <fullName evidence="2">Unannotated protein</fullName>
    </submittedName>
</protein>
<organism evidence="2">
    <name type="scientific">freshwater metagenome</name>
    <dbReference type="NCBI Taxonomy" id="449393"/>
    <lineage>
        <taxon>unclassified sequences</taxon>
        <taxon>metagenomes</taxon>
        <taxon>ecological metagenomes</taxon>
    </lineage>
</organism>
<dbReference type="EMBL" id="CAFBMK010000415">
    <property type="protein sequence ID" value="CAB4956852.1"/>
    <property type="molecule type" value="Genomic_DNA"/>
</dbReference>
<name>A0A6J7KRB1_9ZZZZ</name>
<evidence type="ECO:0000313" key="2">
    <source>
        <dbReference type="EMBL" id="CAB4956852.1"/>
    </source>
</evidence>
<dbReference type="AlphaFoldDB" id="A0A6J7KRB1"/>
<feature type="region of interest" description="Disordered" evidence="1">
    <location>
        <begin position="71"/>
        <end position="93"/>
    </location>
</feature>
<gene>
    <name evidence="2" type="ORF">UFOPK3564_03810</name>
</gene>
<feature type="region of interest" description="Disordered" evidence="1">
    <location>
        <begin position="1"/>
        <end position="33"/>
    </location>
</feature>
<evidence type="ECO:0000256" key="1">
    <source>
        <dbReference type="SAM" id="MobiDB-lite"/>
    </source>
</evidence>